<dbReference type="Gene3D" id="2.60.40.3010">
    <property type="match status" value="1"/>
</dbReference>
<dbReference type="SUPFAM" id="SSF55486">
    <property type="entry name" value="Metalloproteases ('zincins'), catalytic domain"/>
    <property type="match status" value="1"/>
</dbReference>
<dbReference type="STRING" id="1334629.MFUL124B02_04260"/>
<dbReference type="Proteomes" id="UP000183760">
    <property type="component" value="Unassembled WGS sequence"/>
</dbReference>
<keyword evidence="5" id="KW-0645">Protease</keyword>
<keyword evidence="4" id="KW-0964">Secreted</keyword>
<evidence type="ECO:0000313" key="13">
    <source>
        <dbReference type="EMBL" id="SES95173.1"/>
    </source>
</evidence>
<reference evidence="12 15" key="2">
    <citation type="submission" date="2019-07" db="EMBL/GenBank/DDBJ databases">
        <title>Whole genome shotgun sequence of Myxococcus fulvus NBRC 100333.</title>
        <authorList>
            <person name="Hosoyama A."/>
            <person name="Uohara A."/>
            <person name="Ohji S."/>
            <person name="Ichikawa N."/>
        </authorList>
    </citation>
    <scope>NUCLEOTIDE SEQUENCE [LARGE SCALE GENOMIC DNA]</scope>
    <source>
        <strain evidence="12 15">NBRC 100333</strain>
    </source>
</reference>
<dbReference type="OrthoDB" id="5377264at2"/>
<dbReference type="NCBIfam" id="NF038112">
    <property type="entry name" value="myxo_dep_M36"/>
    <property type="match status" value="1"/>
</dbReference>
<evidence type="ECO:0000256" key="8">
    <source>
        <dbReference type="ARBA" id="ARBA00022833"/>
    </source>
</evidence>
<feature type="signal peptide" evidence="11">
    <location>
        <begin position="1"/>
        <end position="20"/>
    </location>
</feature>
<dbReference type="Gene3D" id="3.50.30.30">
    <property type="match status" value="1"/>
</dbReference>
<dbReference type="GO" id="GO:0008270">
    <property type="term" value="F:zinc ion binding"/>
    <property type="evidence" value="ECO:0007669"/>
    <property type="project" value="InterPro"/>
</dbReference>
<comment type="caution">
    <text evidence="12">The sequence shown here is derived from an EMBL/GenBank/DDBJ whole genome shotgun (WGS) entry which is preliminary data.</text>
</comment>
<proteinExistence type="inferred from homology"/>
<dbReference type="PANTHER" id="PTHR33478:SF1">
    <property type="entry name" value="EXTRACELLULAR METALLOPROTEINASE MEP"/>
    <property type="match status" value="1"/>
</dbReference>
<dbReference type="NCBIfam" id="TIGR03901">
    <property type="entry name" value="MYXO-CTERM"/>
    <property type="match status" value="1"/>
</dbReference>
<evidence type="ECO:0000256" key="5">
    <source>
        <dbReference type="ARBA" id="ARBA00022670"/>
    </source>
</evidence>
<dbReference type="Gene3D" id="2.60.120.260">
    <property type="entry name" value="Galactose-binding domain-like"/>
    <property type="match status" value="1"/>
</dbReference>
<dbReference type="EMBL" id="FOIB01000001">
    <property type="protein sequence ID" value="SES95173.1"/>
    <property type="molecule type" value="Genomic_DNA"/>
</dbReference>
<dbReference type="InterPro" id="IPR027268">
    <property type="entry name" value="Peptidase_M4/M1_CTD_sf"/>
</dbReference>
<evidence type="ECO:0000256" key="3">
    <source>
        <dbReference type="ARBA" id="ARBA00006006"/>
    </source>
</evidence>
<keyword evidence="7" id="KW-0378">Hydrolase</keyword>
<dbReference type="Proteomes" id="UP000321514">
    <property type="component" value="Unassembled WGS sequence"/>
</dbReference>
<sequence>MRLSGLCASVVLATVSPVLARERLPTVDVSTTAPAPSSSHLARPGAPGLFVAHEQTRLGVPTFVRREASDAPGRAVPSRSTEAVGRELLSRYASLYRLERTDAEHVPVRSVRRLREGGGIIHFGQQVGGVEVFRQSLKVLLDSRGEWVAMSGHLSPVATQARFAKGLPFALSPEDAIARAWQDLEGHVLPPSSLEATGKVQGAYRHFELSQGPRGVRLSSPARVKPIYFPLPELLVPAYYVELGTEPLEGEPSGLYAYAISADDGRLLYRHSLVADSGAFTYQVWADAQAPFLPWDGPQGQVGVPHPTGLPDGFQAPFIAPSRVTLRNAPFSRNDPWLAPEATHTRGNNVEAYADLVAPDGFNEGDQVAGITSLATFEYGYDHRHAPGVSDRQAMAGITHTFYVVNFLHDWFYDSGFDEAAGNAQDTNFGRGGLEGDSMKAETQDFTGRSNASMQTPADGARPRMQMFVFDSVAENALTLTTASGSQGPFQMALADYGPQRFDLEARAVWGAPTDGCEPLTNSAEVVGRVVLLNEELGCSPMLQARHAQQAGALAVYLVGNRRGLGLQALQGRAPDVHIPVVTGFAATSRAIRQAVAQGETTLRLVRGGPAREAALDSLVVTHEWMHYMSNRLIGDGNGLTNNQGMSLGEGWSDFGALLLTTREEDALLAANVGFSGVYSTGPYVDGGGANQGYYWGVRRYPYSTNLAKNPLTFRHIQYGVPLPAGIPVNSFFLFDINSAPHNSGEIWAIMLWECYVALLRDTQRLSFAQAQRRMKDYLVASLAMTPVQPTFLEARDALLAVARVRDARDAELFAQAFARRGAGMRALGPPRDSLDHRGVVEGFDSGRDLMFLRAEWVHDEEGCDGDGVLDTGERAWVRMTFRNAGLGRLERSFVEVSSKPAGLGFPSGSRWPVPASEPFQEVSVEVPVTVLEGTAPRTFRLEMTYRDEDQTLPGTQTASLPLSVSWDAALGASTTETVEAVPHAWSFEQSPPDMERPWSRESRPEDAGHHFHVGNLPAAGLRSLVSPPLRVSTDLPLRFSFRHRHDIETHLQEGVPPLYFDGAVLELSTDDGQTWKDIGESATPTYNAFMENPWGTNPLEGRQVYSDKNAAYPEFETVNVDLGLAYAGQTVRVRFVYGSDDNDSLWATPLGWDIDDLQFEGLVNTPFTAVVDDAGTCLNRAPTVSPVPEQEANEEGRVTVTAVGTDPDGDALTYTWTQTAGPPVVLEGATTATVRFDAPRVKQPTQVVLRVVASDGTLSSTPVDATIRIRDSKPDGCDDCASGGPGAGVAWLLTALGLAAQKRRRQN</sequence>
<dbReference type="InterPro" id="IPR024038">
    <property type="entry name" value="MYXO-CTERM"/>
</dbReference>
<dbReference type="Pfam" id="PF02128">
    <property type="entry name" value="Peptidase_M36"/>
    <property type="match status" value="1"/>
</dbReference>
<comment type="subcellular location">
    <subcellularLocation>
        <location evidence="2">Secreted</location>
    </subcellularLocation>
</comment>
<dbReference type="RefSeq" id="WP_143096929.1">
    <property type="nucleotide sequence ID" value="NZ_BJXR01000012.1"/>
</dbReference>
<dbReference type="GO" id="GO:0005615">
    <property type="term" value="C:extracellular space"/>
    <property type="evidence" value="ECO:0007669"/>
    <property type="project" value="InterPro"/>
</dbReference>
<dbReference type="GO" id="GO:0006508">
    <property type="term" value="P:proteolysis"/>
    <property type="evidence" value="ECO:0007669"/>
    <property type="project" value="UniProtKB-KW"/>
</dbReference>
<dbReference type="Gene3D" id="1.10.390.10">
    <property type="entry name" value="Neutral Protease Domain 2"/>
    <property type="match status" value="1"/>
</dbReference>
<keyword evidence="10" id="KW-0865">Zymogen</keyword>
<dbReference type="PANTHER" id="PTHR33478">
    <property type="entry name" value="EXTRACELLULAR METALLOPROTEINASE MEP"/>
    <property type="match status" value="1"/>
</dbReference>
<evidence type="ECO:0000256" key="6">
    <source>
        <dbReference type="ARBA" id="ARBA00022723"/>
    </source>
</evidence>
<keyword evidence="9" id="KW-0482">Metalloprotease</keyword>
<evidence type="ECO:0000256" key="2">
    <source>
        <dbReference type="ARBA" id="ARBA00004613"/>
    </source>
</evidence>
<evidence type="ECO:0000313" key="12">
    <source>
        <dbReference type="EMBL" id="GEN05784.1"/>
    </source>
</evidence>
<keyword evidence="11" id="KW-0732">Signal</keyword>
<evidence type="ECO:0000256" key="1">
    <source>
        <dbReference type="ARBA" id="ARBA00001947"/>
    </source>
</evidence>
<keyword evidence="8" id="KW-0862">Zinc</keyword>
<name>A0A511SV43_MYXFU</name>
<comment type="similarity">
    <text evidence="3">Belongs to the peptidase M36 family.</text>
</comment>
<organism evidence="12 15">
    <name type="scientific">Myxococcus fulvus</name>
    <dbReference type="NCBI Taxonomy" id="33"/>
    <lineage>
        <taxon>Bacteria</taxon>
        <taxon>Pseudomonadati</taxon>
        <taxon>Myxococcota</taxon>
        <taxon>Myxococcia</taxon>
        <taxon>Myxococcales</taxon>
        <taxon>Cystobacterineae</taxon>
        <taxon>Myxococcaceae</taxon>
        <taxon>Myxococcus</taxon>
    </lineage>
</organism>
<reference evidence="13 14" key="1">
    <citation type="submission" date="2016-10" db="EMBL/GenBank/DDBJ databases">
        <authorList>
            <person name="Varghese N."/>
            <person name="Submissions S."/>
        </authorList>
    </citation>
    <scope>NUCLEOTIDE SEQUENCE [LARGE SCALE GENOMIC DNA]</scope>
    <source>
        <strain evidence="13 14">DSM 16525</strain>
    </source>
</reference>
<protein>
    <submittedName>
        <fullName evidence="13">MYXO-CTERM domain-containing protein</fullName>
    </submittedName>
</protein>
<gene>
    <name evidence="12" type="ORF">MFU01_08210</name>
    <name evidence="13" type="ORF">SAMN05443572_101668</name>
</gene>
<dbReference type="EMBL" id="BJXR01000012">
    <property type="protein sequence ID" value="GEN05784.1"/>
    <property type="molecule type" value="Genomic_DNA"/>
</dbReference>
<evidence type="ECO:0000313" key="15">
    <source>
        <dbReference type="Proteomes" id="UP000321514"/>
    </source>
</evidence>
<dbReference type="GO" id="GO:0004222">
    <property type="term" value="F:metalloendopeptidase activity"/>
    <property type="evidence" value="ECO:0007669"/>
    <property type="project" value="InterPro"/>
</dbReference>
<dbReference type="Gene3D" id="3.10.170.10">
    <property type="match status" value="1"/>
</dbReference>
<evidence type="ECO:0000256" key="4">
    <source>
        <dbReference type="ARBA" id="ARBA00022525"/>
    </source>
</evidence>
<evidence type="ECO:0000313" key="14">
    <source>
        <dbReference type="Proteomes" id="UP000183760"/>
    </source>
</evidence>
<evidence type="ECO:0000256" key="10">
    <source>
        <dbReference type="ARBA" id="ARBA00023145"/>
    </source>
</evidence>
<accession>A0A511SV43</accession>
<evidence type="ECO:0000256" key="7">
    <source>
        <dbReference type="ARBA" id="ARBA00022801"/>
    </source>
</evidence>
<feature type="chain" id="PRO_5022890846" evidence="11">
    <location>
        <begin position="21"/>
        <end position="1308"/>
    </location>
</feature>
<evidence type="ECO:0000256" key="11">
    <source>
        <dbReference type="SAM" id="SignalP"/>
    </source>
</evidence>
<keyword evidence="14" id="KW-1185">Reference proteome</keyword>
<evidence type="ECO:0000256" key="9">
    <source>
        <dbReference type="ARBA" id="ARBA00023049"/>
    </source>
</evidence>
<comment type="cofactor">
    <cofactor evidence="1">
        <name>Zn(2+)</name>
        <dbReference type="ChEBI" id="CHEBI:29105"/>
    </cofactor>
</comment>
<keyword evidence="6" id="KW-0479">Metal-binding</keyword>
<dbReference type="InterPro" id="IPR050371">
    <property type="entry name" value="Fungal_virulence_M36"/>
</dbReference>
<dbReference type="InterPro" id="IPR001842">
    <property type="entry name" value="Peptidase_M36"/>
</dbReference>